<organism evidence="2 3">
    <name type="scientific">Ascaris lumbricoides</name>
    <name type="common">Giant roundworm</name>
    <dbReference type="NCBI Taxonomy" id="6252"/>
    <lineage>
        <taxon>Eukaryota</taxon>
        <taxon>Metazoa</taxon>
        <taxon>Ecdysozoa</taxon>
        <taxon>Nematoda</taxon>
        <taxon>Chromadorea</taxon>
        <taxon>Rhabditida</taxon>
        <taxon>Spirurina</taxon>
        <taxon>Ascaridomorpha</taxon>
        <taxon>Ascaridoidea</taxon>
        <taxon>Ascarididae</taxon>
        <taxon>Ascaris</taxon>
    </lineage>
</organism>
<evidence type="ECO:0000313" key="2">
    <source>
        <dbReference type="Proteomes" id="UP000036681"/>
    </source>
</evidence>
<dbReference type="Proteomes" id="UP000036681">
    <property type="component" value="Unplaced"/>
</dbReference>
<dbReference type="AlphaFoldDB" id="A0A9J2Q6W9"/>
<reference evidence="3" key="1">
    <citation type="submission" date="2023-03" db="UniProtKB">
        <authorList>
            <consortium name="WormBaseParasite"/>
        </authorList>
    </citation>
    <scope>IDENTIFICATION</scope>
</reference>
<accession>A0A9J2Q6W9</accession>
<keyword evidence="2" id="KW-1185">Reference proteome</keyword>
<evidence type="ECO:0000313" key="3">
    <source>
        <dbReference type="WBParaSite" id="ALUE_0001811101-mRNA-1"/>
    </source>
</evidence>
<feature type="compositionally biased region" description="Low complexity" evidence="1">
    <location>
        <begin position="112"/>
        <end position="143"/>
    </location>
</feature>
<feature type="compositionally biased region" description="Basic and acidic residues" evidence="1">
    <location>
        <begin position="168"/>
        <end position="177"/>
    </location>
</feature>
<feature type="compositionally biased region" description="Low complexity" evidence="1">
    <location>
        <begin position="188"/>
        <end position="198"/>
    </location>
</feature>
<proteinExistence type="predicted"/>
<feature type="region of interest" description="Disordered" evidence="1">
    <location>
        <begin position="72"/>
        <end position="154"/>
    </location>
</feature>
<sequence length="244" mass="25595">MVTAVEHPPPSPAPVSKPSVAKNSALRPPSRLQPPSVKTSKYVICVLVHIISSVLINFWPLGLSMLLWPKHPPPSPAPVSKPSVAKNSALRPPSRLQPPSVKTSNLNNNIPSRCSSRSSSLASSGTYSSIPSLSSVPSSPGQSATTNIQNPPSVAGSKMLKIKLFGGGKEREKDRKSPSLGVADAKSSKSTNVVSKSSGLVKPKASGLKAPGKLMPPSHIVTKVSIVYIIGPLLWVIDSSWSNL</sequence>
<dbReference type="WBParaSite" id="ALUE_0001811101-mRNA-1">
    <property type="protein sequence ID" value="ALUE_0001811101-mRNA-1"/>
    <property type="gene ID" value="ALUE_0001811101"/>
</dbReference>
<evidence type="ECO:0000256" key="1">
    <source>
        <dbReference type="SAM" id="MobiDB-lite"/>
    </source>
</evidence>
<feature type="compositionally biased region" description="Polar residues" evidence="1">
    <location>
        <begin position="100"/>
        <end position="111"/>
    </location>
</feature>
<feature type="region of interest" description="Disordered" evidence="1">
    <location>
        <begin position="1"/>
        <end position="36"/>
    </location>
</feature>
<protein>
    <submittedName>
        <fullName evidence="3">WH2 domain-containing protein</fullName>
    </submittedName>
</protein>
<feature type="region of interest" description="Disordered" evidence="1">
    <location>
        <begin position="166"/>
        <end position="213"/>
    </location>
</feature>
<name>A0A9J2Q6W9_ASCLU</name>